<protein>
    <submittedName>
        <fullName evidence="1">Uncharacterized protein</fullName>
    </submittedName>
</protein>
<keyword evidence="2" id="KW-1185">Reference proteome</keyword>
<evidence type="ECO:0000313" key="2">
    <source>
        <dbReference type="Proteomes" id="UP000322225"/>
    </source>
</evidence>
<evidence type="ECO:0000313" key="1">
    <source>
        <dbReference type="EMBL" id="WWD22468.1"/>
    </source>
</evidence>
<sequence>MFYNQQFSAGLAATQMSGSIVAEDSGLLYQRPPPRSDNVNGNGYHVLTWFHPSRSNPSLALPQYSSRVPFAYGTTEGHIPLDTNFRTHVQDQALKDDETSSSAKVYIVSTTVDNKDLPLNSEDDREYVSLVHAIRNGIGNSERQYKPRLGSLQAHHFKTVLCKLLQGSRQANV</sequence>
<gene>
    <name evidence="1" type="ORF">CI109_106961</name>
</gene>
<dbReference type="AlphaFoldDB" id="A0A5M6C642"/>
<accession>A0A5M6C642</accession>
<proteinExistence type="predicted"/>
<reference evidence="1" key="1">
    <citation type="submission" date="2017-08" db="EMBL/GenBank/DDBJ databases">
        <authorList>
            <person name="Cuomo C."/>
            <person name="Billmyre B."/>
            <person name="Heitman J."/>
        </authorList>
    </citation>
    <scope>NUCLEOTIDE SEQUENCE</scope>
    <source>
        <strain evidence="1">CBS 12478</strain>
    </source>
</reference>
<reference evidence="1" key="2">
    <citation type="submission" date="2024-01" db="EMBL/GenBank/DDBJ databases">
        <title>Comparative genomics of Cryptococcus and Kwoniella reveals pathogenesis evolution and contrasting modes of karyotype evolution via chromosome fusion or intercentromeric recombination.</title>
        <authorList>
            <person name="Coelho M.A."/>
            <person name="David-Palma M."/>
            <person name="Shea T."/>
            <person name="Bowers K."/>
            <person name="McGinley-Smith S."/>
            <person name="Mohammad A.W."/>
            <person name="Gnirke A."/>
            <person name="Yurkov A.M."/>
            <person name="Nowrousian M."/>
            <person name="Sun S."/>
            <person name="Cuomo C.A."/>
            <person name="Heitman J."/>
        </authorList>
    </citation>
    <scope>NUCLEOTIDE SEQUENCE</scope>
    <source>
        <strain evidence="1">CBS 12478</strain>
    </source>
</reference>
<dbReference type="RefSeq" id="XP_031863535.1">
    <property type="nucleotide sequence ID" value="XM_032001978.1"/>
</dbReference>
<dbReference type="Proteomes" id="UP000322225">
    <property type="component" value="Chromosome 13"/>
</dbReference>
<organism evidence="1 2">
    <name type="scientific">Kwoniella shandongensis</name>
    <dbReference type="NCBI Taxonomy" id="1734106"/>
    <lineage>
        <taxon>Eukaryota</taxon>
        <taxon>Fungi</taxon>
        <taxon>Dikarya</taxon>
        <taxon>Basidiomycota</taxon>
        <taxon>Agaricomycotina</taxon>
        <taxon>Tremellomycetes</taxon>
        <taxon>Tremellales</taxon>
        <taxon>Cryptococcaceae</taxon>
        <taxon>Kwoniella</taxon>
    </lineage>
</organism>
<dbReference type="EMBL" id="CP144063">
    <property type="protein sequence ID" value="WWD22468.1"/>
    <property type="molecule type" value="Genomic_DNA"/>
</dbReference>
<dbReference type="GeneID" id="43586086"/>
<dbReference type="KEGG" id="ksn:43586086"/>
<name>A0A5M6C642_9TREE</name>